<dbReference type="Pfam" id="PF24876">
    <property type="entry name" value="PA4575"/>
    <property type="match status" value="1"/>
</dbReference>
<dbReference type="InterPro" id="IPR056903">
    <property type="entry name" value="PA4575-like"/>
</dbReference>
<dbReference type="AlphaFoldDB" id="A0A839T4E7"/>
<accession>A0A839T4E7</accession>
<evidence type="ECO:0000313" key="2">
    <source>
        <dbReference type="Proteomes" id="UP000549250"/>
    </source>
</evidence>
<reference evidence="1 2" key="1">
    <citation type="submission" date="2020-08" db="EMBL/GenBank/DDBJ databases">
        <title>Genomic Encyclopedia of Type Strains, Phase III (KMG-III): the genomes of soil and plant-associated and newly described type strains.</title>
        <authorList>
            <person name="Whitman W."/>
        </authorList>
    </citation>
    <scope>NUCLEOTIDE SEQUENCE [LARGE SCALE GENOMIC DNA]</scope>
    <source>
        <strain evidence="1 2">CECT 4462</strain>
    </source>
</reference>
<dbReference type="EMBL" id="JACHXI010000004">
    <property type="protein sequence ID" value="MBB3102805.1"/>
    <property type="molecule type" value="Genomic_DNA"/>
</dbReference>
<dbReference type="Proteomes" id="UP000549250">
    <property type="component" value="Unassembled WGS sequence"/>
</dbReference>
<comment type="caution">
    <text evidence="1">The sequence shown here is derived from an EMBL/GenBank/DDBJ whole genome shotgun (WGS) entry which is preliminary data.</text>
</comment>
<gene>
    <name evidence="1" type="ORF">FHR87_001193</name>
</gene>
<protein>
    <submittedName>
        <fullName evidence="1">Uncharacterized protein</fullName>
    </submittedName>
</protein>
<organism evidence="1 2">
    <name type="scientific">Azomonas macrocytogenes</name>
    <name type="common">Azotobacter macrocytogenes</name>
    <dbReference type="NCBI Taxonomy" id="69962"/>
    <lineage>
        <taxon>Bacteria</taxon>
        <taxon>Pseudomonadati</taxon>
        <taxon>Pseudomonadota</taxon>
        <taxon>Gammaproteobacteria</taxon>
        <taxon>Pseudomonadales</taxon>
        <taxon>Pseudomonadaceae</taxon>
        <taxon>Azomonas</taxon>
    </lineage>
</organism>
<sequence>MPRSMCLTRQCLGLETRIECEIRPLKGGTGLWSLLCAAGVADSQPTAVRIQGPFHGMRKAEEVFGAVIGNLIKQGYGQVSGPFIWQLHMQAELRRVNAGQGRFLSGW</sequence>
<proteinExistence type="predicted"/>
<name>A0A839T4E7_AZOMA</name>
<keyword evidence="2" id="KW-1185">Reference proteome</keyword>
<dbReference type="RefSeq" id="WP_183165782.1">
    <property type="nucleotide sequence ID" value="NZ_JACHXI010000004.1"/>
</dbReference>
<evidence type="ECO:0000313" key="1">
    <source>
        <dbReference type="EMBL" id="MBB3102805.1"/>
    </source>
</evidence>